<dbReference type="PANTHER" id="PTHR42951">
    <property type="entry name" value="METALLO-BETA-LACTAMASE DOMAIN-CONTAINING"/>
    <property type="match status" value="1"/>
</dbReference>
<evidence type="ECO:0000259" key="1">
    <source>
        <dbReference type="SMART" id="SM00849"/>
    </source>
</evidence>
<proteinExistence type="predicted"/>
<dbReference type="CDD" id="cd16282">
    <property type="entry name" value="metallo-hydrolase-like_MBL-fold"/>
    <property type="match status" value="1"/>
</dbReference>
<reference evidence="2" key="1">
    <citation type="submission" date="2018-05" db="EMBL/GenBank/DDBJ databases">
        <authorList>
            <person name="Lanie J.A."/>
            <person name="Ng W.-L."/>
            <person name="Kazmierczak K.M."/>
            <person name="Andrzejewski T.M."/>
            <person name="Davidsen T.M."/>
            <person name="Wayne K.J."/>
            <person name="Tettelin H."/>
            <person name="Glass J.I."/>
            <person name="Rusch D."/>
            <person name="Podicherti R."/>
            <person name="Tsui H.-C.T."/>
            <person name="Winkler M.E."/>
        </authorList>
    </citation>
    <scope>NUCLEOTIDE SEQUENCE</scope>
</reference>
<feature type="non-terminal residue" evidence="2">
    <location>
        <position position="1"/>
    </location>
</feature>
<dbReference type="SUPFAM" id="SSF56281">
    <property type="entry name" value="Metallo-hydrolase/oxidoreductase"/>
    <property type="match status" value="1"/>
</dbReference>
<dbReference type="InterPro" id="IPR050855">
    <property type="entry name" value="NDM-1-like"/>
</dbReference>
<dbReference type="InterPro" id="IPR001279">
    <property type="entry name" value="Metallo-B-lactamas"/>
</dbReference>
<name>A0A381UF95_9ZZZZ</name>
<dbReference type="EMBL" id="UINC01006078">
    <property type="protein sequence ID" value="SVA25333.1"/>
    <property type="molecule type" value="Genomic_DNA"/>
</dbReference>
<dbReference type="InterPro" id="IPR036866">
    <property type="entry name" value="RibonucZ/Hydroxyglut_hydro"/>
</dbReference>
<accession>A0A381UF95</accession>
<evidence type="ECO:0000313" key="2">
    <source>
        <dbReference type="EMBL" id="SVA25333.1"/>
    </source>
</evidence>
<protein>
    <recommendedName>
        <fullName evidence="1">Metallo-beta-lactamase domain-containing protein</fullName>
    </recommendedName>
</protein>
<dbReference type="AlphaFoldDB" id="A0A381UF95"/>
<dbReference type="Pfam" id="PF00753">
    <property type="entry name" value="Lactamase_B"/>
    <property type="match status" value="1"/>
</dbReference>
<feature type="domain" description="Metallo-beta-lactamase" evidence="1">
    <location>
        <begin position="37"/>
        <end position="237"/>
    </location>
</feature>
<organism evidence="2">
    <name type="scientific">marine metagenome</name>
    <dbReference type="NCBI Taxonomy" id="408172"/>
    <lineage>
        <taxon>unclassified sequences</taxon>
        <taxon>metagenomes</taxon>
        <taxon>ecological metagenomes</taxon>
    </lineage>
</organism>
<gene>
    <name evidence="2" type="ORF">METZ01_LOCUS78187</name>
</gene>
<dbReference type="SMART" id="SM00849">
    <property type="entry name" value="Lactamase_B"/>
    <property type="match status" value="1"/>
</dbReference>
<dbReference type="PANTHER" id="PTHR42951:SF4">
    <property type="entry name" value="ACYL-COENZYME A THIOESTERASE MBLAC2"/>
    <property type="match status" value="1"/>
</dbReference>
<dbReference type="Gene3D" id="3.60.15.10">
    <property type="entry name" value="Ribonuclease Z/Hydroxyacylglutathione hydrolase-like"/>
    <property type="match status" value="1"/>
</dbReference>
<sequence length="326" mass="35996">VKASDFKNLGIKPFNKGLSDLGNNIYCYLQPDGGWGWSNAGLIVDGDESLIVDTLFDENLTEEMLESMKKAEPLGMKNISALINSHSNGDHCNGNNCVETKEIISSQATLEEMSHESPEMMAALIKQAPEMGPLGKYFLECFGSFNFEGVTKKLPNTTFSGETQRQVGDKVVELIEVGPAHTNGDVLVHVPSDKVVFTGDILFIEGHPILWAGPVKNWINACDRIIAMQVDFVVPGHGPVTDNRGVRAVRDYLIYIDAESRKRFESGMTAIEAAKDIDLNLFSSWGDAERIAVNVNSLYREYKGEEQREEITLLFEQMAELSGLNG</sequence>